<gene>
    <name evidence="1" type="ORF">HPBE_LOCUS24450</name>
</gene>
<proteinExistence type="predicted"/>
<accession>A0A3P8EJT3</accession>
<dbReference type="OrthoDB" id="5777228at2759"/>
<sequence length="36" mass="4438">MNFRFLKPDGLYMDSPENQVTRWKWDFPPLESYAEE</sequence>
<reference evidence="1" key="1">
    <citation type="submission" date="2018-11" db="EMBL/GenBank/DDBJ databases">
        <authorList>
            <consortium name="Pathogen Informatics"/>
        </authorList>
    </citation>
    <scope>NUCLEOTIDE SEQUENCE [LARGE SCALE GENOMIC DNA]</scope>
</reference>
<dbReference type="AlphaFoldDB" id="A0A3P8EJT3"/>
<name>A0A3P8EJT3_HELPZ</name>
<organism evidence="1">
    <name type="scientific">Heligmosomoides polygyrus</name>
    <name type="common">Parasitic roundworm</name>
    <dbReference type="NCBI Taxonomy" id="6339"/>
    <lineage>
        <taxon>Eukaryota</taxon>
        <taxon>Metazoa</taxon>
        <taxon>Ecdysozoa</taxon>
        <taxon>Nematoda</taxon>
        <taxon>Chromadorea</taxon>
        <taxon>Rhabditida</taxon>
        <taxon>Rhabditina</taxon>
        <taxon>Rhabditomorpha</taxon>
        <taxon>Strongyloidea</taxon>
        <taxon>Heligmosomidae</taxon>
        <taxon>Heligmosomoides</taxon>
    </lineage>
</organism>
<protein>
    <submittedName>
        <fullName evidence="1">Uncharacterized protein</fullName>
    </submittedName>
</protein>
<dbReference type="EMBL" id="UZAH01036370">
    <property type="protein sequence ID" value="VDP45104.1"/>
    <property type="molecule type" value="Genomic_DNA"/>
</dbReference>
<evidence type="ECO:0000313" key="1">
    <source>
        <dbReference type="EMBL" id="VDP45104.1"/>
    </source>
</evidence>